<keyword evidence="2" id="KW-1185">Reference proteome</keyword>
<sequence>MSVSDALDDSSAQPAHAALLDLYCAVDDEDDPTQVTIYSERDGELPTHWISMDVEHTVVLDEMV</sequence>
<evidence type="ECO:0000313" key="1">
    <source>
        <dbReference type="EMBL" id="MBV0903108.1"/>
    </source>
</evidence>
<evidence type="ECO:0000313" key="2">
    <source>
        <dbReference type="Proteomes" id="UP001166304"/>
    </source>
</evidence>
<accession>A0AA41G415</accession>
<gene>
    <name evidence="1" type="ORF">KTS37_15040</name>
</gene>
<dbReference type="AlphaFoldDB" id="A0AA41G415"/>
<dbReference type="Proteomes" id="UP001166304">
    <property type="component" value="Unassembled WGS sequence"/>
</dbReference>
<comment type="caution">
    <text evidence="1">The sequence shown here is derived from an EMBL/GenBank/DDBJ whole genome shotgun (WGS) entry which is preliminary data.</text>
</comment>
<name>A0AA41G415_9EURY</name>
<dbReference type="EMBL" id="JAHQXE010000005">
    <property type="protein sequence ID" value="MBV0903108.1"/>
    <property type="molecule type" value="Genomic_DNA"/>
</dbReference>
<reference evidence="1" key="1">
    <citation type="submission" date="2021-06" db="EMBL/GenBank/DDBJ databases">
        <title>New haloarchaea isolates fom saline soil.</title>
        <authorList>
            <person name="Duran-Viseras A."/>
            <person name="Sanchez-Porro C.S."/>
            <person name="Ventosa A."/>
        </authorList>
    </citation>
    <scope>NUCLEOTIDE SEQUENCE</scope>
    <source>
        <strain evidence="1">JCM 18369</strain>
    </source>
</reference>
<protein>
    <submittedName>
        <fullName evidence="1">Uncharacterized protein</fullName>
    </submittedName>
</protein>
<proteinExistence type="predicted"/>
<organism evidence="1 2">
    <name type="scientific">Haloarcula salina</name>
    <dbReference type="NCBI Taxonomy" id="1429914"/>
    <lineage>
        <taxon>Archaea</taxon>
        <taxon>Methanobacteriati</taxon>
        <taxon>Methanobacteriota</taxon>
        <taxon>Stenosarchaea group</taxon>
        <taxon>Halobacteria</taxon>
        <taxon>Halobacteriales</taxon>
        <taxon>Haloarculaceae</taxon>
        <taxon>Haloarcula</taxon>
    </lineage>
</organism>
<dbReference type="RefSeq" id="WP_162413855.1">
    <property type="nucleotide sequence ID" value="NZ_JAHQXE010000005.1"/>
</dbReference>